<comment type="caution">
    <text evidence="4">Lacks conserved residue(s) required for the propagation of feature annotation.</text>
</comment>
<dbReference type="PANTHER" id="PTHR43213:SF5">
    <property type="entry name" value="BIFUNCTIONAL DTTP_UTP PYROPHOSPHATASE_METHYLTRANSFERASE PROTEIN-RELATED"/>
    <property type="match status" value="1"/>
</dbReference>
<reference evidence="5" key="1">
    <citation type="submission" date="2008-01" db="EMBL/GenBank/DDBJ databases">
        <title>Complete sequence of chromosome of Caulobacter sp. K31.</title>
        <authorList>
            <consortium name="US DOE Joint Genome Institute"/>
            <person name="Copeland A."/>
            <person name="Lucas S."/>
            <person name="Lapidus A."/>
            <person name="Barry K."/>
            <person name="Glavina del Rio T."/>
            <person name="Dalin E."/>
            <person name="Tice H."/>
            <person name="Pitluck S."/>
            <person name="Bruce D."/>
            <person name="Goodwin L."/>
            <person name="Thompson L.S."/>
            <person name="Brettin T."/>
            <person name="Detter J.C."/>
            <person name="Han C."/>
            <person name="Schmutz J."/>
            <person name="Larimer F."/>
            <person name="Land M."/>
            <person name="Hauser L."/>
            <person name="Kyrpides N."/>
            <person name="Kim E."/>
            <person name="Stephens C."/>
            <person name="Richardson P."/>
        </authorList>
    </citation>
    <scope>NUCLEOTIDE SEQUENCE [LARGE SCALE GENOMIC DNA]</scope>
    <source>
        <strain evidence="5">K31</strain>
    </source>
</reference>
<dbReference type="GO" id="GO:0036221">
    <property type="term" value="F:UTP diphosphatase activity"/>
    <property type="evidence" value="ECO:0007669"/>
    <property type="project" value="RHEA"/>
</dbReference>
<organism evidence="5">
    <name type="scientific">Caulobacter sp. (strain K31)</name>
    <dbReference type="NCBI Taxonomy" id="366602"/>
    <lineage>
        <taxon>Bacteria</taxon>
        <taxon>Pseudomonadati</taxon>
        <taxon>Pseudomonadota</taxon>
        <taxon>Alphaproteobacteria</taxon>
        <taxon>Caulobacterales</taxon>
        <taxon>Caulobacteraceae</taxon>
        <taxon>Caulobacter</taxon>
    </lineage>
</organism>
<comment type="catalytic activity">
    <reaction evidence="4">
        <text>UTP + H2O = UMP + diphosphate + H(+)</text>
        <dbReference type="Rhea" id="RHEA:29395"/>
        <dbReference type="ChEBI" id="CHEBI:15377"/>
        <dbReference type="ChEBI" id="CHEBI:15378"/>
        <dbReference type="ChEBI" id="CHEBI:33019"/>
        <dbReference type="ChEBI" id="CHEBI:46398"/>
        <dbReference type="ChEBI" id="CHEBI:57865"/>
        <dbReference type="EC" id="3.6.1.9"/>
    </reaction>
</comment>
<dbReference type="PIRSF" id="PIRSF006305">
    <property type="entry name" value="Maf"/>
    <property type="match status" value="1"/>
</dbReference>
<feature type="site" description="Important for substrate specificity" evidence="4">
    <location>
        <position position="16"/>
    </location>
</feature>
<comment type="subcellular location">
    <subcellularLocation>
        <location evidence="4">Cytoplasm</location>
    </subcellularLocation>
</comment>
<dbReference type="HOGENOM" id="CLU_040416_2_0_5"/>
<dbReference type="KEGG" id="cak:Caul_3584"/>
<feature type="active site" description="Proton acceptor" evidence="4">
    <location>
        <position position="74"/>
    </location>
</feature>
<dbReference type="GO" id="GO:0009117">
    <property type="term" value="P:nucleotide metabolic process"/>
    <property type="evidence" value="ECO:0007669"/>
    <property type="project" value="UniProtKB-KW"/>
</dbReference>
<keyword evidence="4" id="KW-0963">Cytoplasm</keyword>
<dbReference type="eggNOG" id="COG0424">
    <property type="taxonomic scope" value="Bacteria"/>
</dbReference>
<dbReference type="NCBIfam" id="TIGR00172">
    <property type="entry name" value="maf"/>
    <property type="match status" value="1"/>
</dbReference>
<comment type="cofactor">
    <cofactor evidence="1 4">
        <name>a divalent metal cation</name>
        <dbReference type="ChEBI" id="CHEBI:60240"/>
    </cofactor>
</comment>
<dbReference type="EC" id="3.6.1.9" evidence="4"/>
<keyword evidence="3 4" id="KW-0546">Nucleotide metabolism</keyword>
<dbReference type="OrthoDB" id="9807767at2"/>
<dbReference type="PANTHER" id="PTHR43213">
    <property type="entry name" value="BIFUNCTIONAL DTTP/UTP PYROPHOSPHATASE/METHYLTRANSFERASE PROTEIN-RELATED"/>
    <property type="match status" value="1"/>
</dbReference>
<protein>
    <recommendedName>
        <fullName evidence="4">dTTP/UTP pyrophosphatase</fullName>
        <shortName evidence="4">dTTPase/UTPase</shortName>
        <ecNumber evidence="4">3.6.1.9</ecNumber>
    </recommendedName>
    <alternativeName>
        <fullName evidence="4">Nucleoside triphosphate pyrophosphatase</fullName>
    </alternativeName>
    <alternativeName>
        <fullName evidence="4">Nucleotide pyrophosphatase</fullName>
        <shortName evidence="4">Nucleotide PPase</shortName>
    </alternativeName>
</protein>
<proteinExistence type="inferred from homology"/>
<comment type="function">
    <text evidence="4">Nucleoside triphosphate pyrophosphatase that hydrolyzes dTTP and UTP. May have a dual role in cell division arrest and in preventing the incorporation of modified nucleotides into cellular nucleic acids.</text>
</comment>
<gene>
    <name evidence="5" type="ordered locus">Caul_3584</name>
</gene>
<keyword evidence="2 4" id="KW-0378">Hydrolase</keyword>
<comment type="catalytic activity">
    <reaction evidence="4">
        <text>dTTP + H2O = dTMP + diphosphate + H(+)</text>
        <dbReference type="Rhea" id="RHEA:28534"/>
        <dbReference type="ChEBI" id="CHEBI:15377"/>
        <dbReference type="ChEBI" id="CHEBI:15378"/>
        <dbReference type="ChEBI" id="CHEBI:33019"/>
        <dbReference type="ChEBI" id="CHEBI:37568"/>
        <dbReference type="ChEBI" id="CHEBI:63528"/>
        <dbReference type="EC" id="3.6.1.9"/>
    </reaction>
</comment>
<feature type="site" description="Important for substrate specificity" evidence="4">
    <location>
        <position position="75"/>
    </location>
</feature>
<dbReference type="InterPro" id="IPR003697">
    <property type="entry name" value="Maf-like"/>
</dbReference>
<dbReference type="Gene3D" id="3.90.950.10">
    <property type="match status" value="1"/>
</dbReference>
<dbReference type="InterPro" id="IPR029001">
    <property type="entry name" value="ITPase-like_fam"/>
</dbReference>
<evidence type="ECO:0000313" key="5">
    <source>
        <dbReference type="EMBL" id="ABZ72711.1"/>
    </source>
</evidence>
<dbReference type="GO" id="GO:0036218">
    <property type="term" value="F:dTTP diphosphatase activity"/>
    <property type="evidence" value="ECO:0007669"/>
    <property type="project" value="RHEA"/>
</dbReference>
<sequence>MVVQRTPLVLASASPRRLDLLAQVGVAPDRVDPADIDEEPLRDETPRRHALRLAVEKARAVAPRSSGCLVLAADTVVAVGRRILPKAETPEQAAYCLKLLSGRNHMVLTGVCVIAPDGREASRLVETRVQFKHLSDAEQADYLAGGEWRGKAGGYGVQGVAGGFIIDLHGSYTSVVGLPLYETLNLLTGLGWKRPPQEDPA</sequence>
<dbReference type="CDD" id="cd00555">
    <property type="entry name" value="Maf"/>
    <property type="match status" value="1"/>
</dbReference>
<evidence type="ECO:0000256" key="4">
    <source>
        <dbReference type="HAMAP-Rule" id="MF_00528"/>
    </source>
</evidence>
<accession>B0T773</accession>
<evidence type="ECO:0000256" key="3">
    <source>
        <dbReference type="ARBA" id="ARBA00023080"/>
    </source>
</evidence>
<dbReference type="EMBL" id="CP000927">
    <property type="protein sequence ID" value="ABZ72711.1"/>
    <property type="molecule type" value="Genomic_DNA"/>
</dbReference>
<dbReference type="GO" id="GO:0005737">
    <property type="term" value="C:cytoplasm"/>
    <property type="evidence" value="ECO:0007669"/>
    <property type="project" value="UniProtKB-SubCell"/>
</dbReference>
<evidence type="ECO:0000256" key="1">
    <source>
        <dbReference type="ARBA" id="ARBA00001968"/>
    </source>
</evidence>
<dbReference type="Pfam" id="PF02545">
    <property type="entry name" value="Maf"/>
    <property type="match status" value="1"/>
</dbReference>
<dbReference type="STRING" id="366602.Caul_3584"/>
<comment type="similarity">
    <text evidence="4">Belongs to the Maf family. YhdE subfamily.</text>
</comment>
<name>B0T773_CAUSK</name>
<evidence type="ECO:0000256" key="2">
    <source>
        <dbReference type="ARBA" id="ARBA00022801"/>
    </source>
</evidence>
<dbReference type="HAMAP" id="MF_00528">
    <property type="entry name" value="Maf"/>
    <property type="match status" value="1"/>
</dbReference>
<dbReference type="AlphaFoldDB" id="B0T773"/>
<feature type="site" description="Important for substrate specificity" evidence="4">
    <location>
        <position position="158"/>
    </location>
</feature>
<dbReference type="SUPFAM" id="SSF52972">
    <property type="entry name" value="ITPase-like"/>
    <property type="match status" value="1"/>
</dbReference>